<evidence type="ECO:0000313" key="2">
    <source>
        <dbReference type="EMBL" id="CDW86939.1"/>
    </source>
</evidence>
<dbReference type="AlphaFoldDB" id="A0A078AXQ7"/>
<accession>A0A078AXQ7</accession>
<feature type="coiled-coil region" evidence="1">
    <location>
        <begin position="75"/>
        <end position="130"/>
    </location>
</feature>
<gene>
    <name evidence="2" type="primary">Contig12775.g13624</name>
    <name evidence="2" type="ORF">STYLEM_16039</name>
</gene>
<dbReference type="OrthoDB" id="2129069at2759"/>
<evidence type="ECO:0000313" key="3">
    <source>
        <dbReference type="Proteomes" id="UP000039865"/>
    </source>
</evidence>
<protein>
    <submittedName>
        <fullName evidence="2">Uncharacterized protein</fullName>
    </submittedName>
</protein>
<proteinExistence type="predicted"/>
<organism evidence="2 3">
    <name type="scientific">Stylonychia lemnae</name>
    <name type="common">Ciliate</name>
    <dbReference type="NCBI Taxonomy" id="5949"/>
    <lineage>
        <taxon>Eukaryota</taxon>
        <taxon>Sar</taxon>
        <taxon>Alveolata</taxon>
        <taxon>Ciliophora</taxon>
        <taxon>Intramacronucleata</taxon>
        <taxon>Spirotrichea</taxon>
        <taxon>Stichotrichia</taxon>
        <taxon>Sporadotrichida</taxon>
        <taxon>Oxytrichidae</taxon>
        <taxon>Stylonychinae</taxon>
        <taxon>Stylonychia</taxon>
    </lineage>
</organism>
<keyword evidence="1" id="KW-0175">Coiled coil</keyword>
<dbReference type="InParanoid" id="A0A078AXQ7"/>
<reference evidence="2 3" key="1">
    <citation type="submission" date="2014-06" db="EMBL/GenBank/DDBJ databases">
        <authorList>
            <person name="Swart Estienne"/>
        </authorList>
    </citation>
    <scope>NUCLEOTIDE SEQUENCE [LARGE SCALE GENOMIC DNA]</scope>
    <source>
        <strain evidence="2 3">130c</strain>
    </source>
</reference>
<name>A0A078AXQ7_STYLE</name>
<evidence type="ECO:0000256" key="1">
    <source>
        <dbReference type="SAM" id="Coils"/>
    </source>
</evidence>
<dbReference type="Proteomes" id="UP000039865">
    <property type="component" value="Unassembled WGS sequence"/>
</dbReference>
<keyword evidence="3" id="KW-1185">Reference proteome</keyword>
<dbReference type="Pfam" id="PF07047">
    <property type="entry name" value="OPA3"/>
    <property type="match status" value="1"/>
</dbReference>
<dbReference type="InterPro" id="IPR010754">
    <property type="entry name" value="OPA3-like"/>
</dbReference>
<sequence length="140" mass="16273">MERLICFCGQKAHIFEIKLNRFIVPNTSNLPLFIKPLSQEAAFNKGVEYFVELVFFYGILITIAMYEIKSSQEVSSGLKKNVDSFESECKDAENQIGKLKHDISDCQNFLQQSNQEYKKVLSELSQMNLKLNRMYEDKEI</sequence>
<dbReference type="EMBL" id="CCKQ01015133">
    <property type="protein sequence ID" value="CDW86939.1"/>
    <property type="molecule type" value="Genomic_DNA"/>
</dbReference>